<dbReference type="Proteomes" id="UP000265520">
    <property type="component" value="Unassembled WGS sequence"/>
</dbReference>
<dbReference type="Pfam" id="PF14372">
    <property type="entry name" value="hAT-like_RNase-H"/>
    <property type="match status" value="1"/>
</dbReference>
<sequence length="64" mass="7469">MLAIEEWKKSSNSVIEMMGTKMMEKFQVYWSGVRDMMGVAAVLDPTKKMVVLDFWFPKLYGRDS</sequence>
<feature type="domain" description="hAT-like transposase RNase-H fold" evidence="1">
    <location>
        <begin position="3"/>
        <end position="63"/>
    </location>
</feature>
<feature type="non-terminal residue" evidence="2">
    <location>
        <position position="64"/>
    </location>
</feature>
<protein>
    <submittedName>
        <fullName evidence="2">Zinc finger BED domain-containing protein ricesleeper 2-like</fullName>
    </submittedName>
</protein>
<evidence type="ECO:0000259" key="1">
    <source>
        <dbReference type="Pfam" id="PF14372"/>
    </source>
</evidence>
<dbReference type="InterPro" id="IPR025525">
    <property type="entry name" value="hAT-like_transposase_RNase-H"/>
</dbReference>
<dbReference type="GO" id="GO:0003677">
    <property type="term" value="F:DNA binding"/>
    <property type="evidence" value="ECO:0007669"/>
    <property type="project" value="InterPro"/>
</dbReference>
<dbReference type="AlphaFoldDB" id="A0A392QKT2"/>
<reference evidence="2 3" key="1">
    <citation type="journal article" date="2018" name="Front. Plant Sci.">
        <title>Red Clover (Trifolium pratense) and Zigzag Clover (T. medium) - A Picture of Genomic Similarities and Differences.</title>
        <authorList>
            <person name="Dluhosova J."/>
            <person name="Istvanek J."/>
            <person name="Nedelnik J."/>
            <person name="Repkova J."/>
        </authorList>
    </citation>
    <scope>NUCLEOTIDE SEQUENCE [LARGE SCALE GENOMIC DNA]</scope>
    <source>
        <strain evidence="3">cv. 10/8</strain>
        <tissue evidence="2">Leaf</tissue>
    </source>
</reference>
<organism evidence="2 3">
    <name type="scientific">Trifolium medium</name>
    <dbReference type="NCBI Taxonomy" id="97028"/>
    <lineage>
        <taxon>Eukaryota</taxon>
        <taxon>Viridiplantae</taxon>
        <taxon>Streptophyta</taxon>
        <taxon>Embryophyta</taxon>
        <taxon>Tracheophyta</taxon>
        <taxon>Spermatophyta</taxon>
        <taxon>Magnoliopsida</taxon>
        <taxon>eudicotyledons</taxon>
        <taxon>Gunneridae</taxon>
        <taxon>Pentapetalae</taxon>
        <taxon>rosids</taxon>
        <taxon>fabids</taxon>
        <taxon>Fabales</taxon>
        <taxon>Fabaceae</taxon>
        <taxon>Papilionoideae</taxon>
        <taxon>50 kb inversion clade</taxon>
        <taxon>NPAAA clade</taxon>
        <taxon>Hologalegina</taxon>
        <taxon>IRL clade</taxon>
        <taxon>Trifolieae</taxon>
        <taxon>Trifolium</taxon>
    </lineage>
</organism>
<proteinExistence type="predicted"/>
<accession>A0A392QKT2</accession>
<evidence type="ECO:0000313" key="2">
    <source>
        <dbReference type="EMBL" id="MCI24462.1"/>
    </source>
</evidence>
<evidence type="ECO:0000313" key="3">
    <source>
        <dbReference type="Proteomes" id="UP000265520"/>
    </source>
</evidence>
<keyword evidence="3" id="KW-1185">Reference proteome</keyword>
<dbReference type="EMBL" id="LXQA010141631">
    <property type="protein sequence ID" value="MCI24462.1"/>
    <property type="molecule type" value="Genomic_DNA"/>
</dbReference>
<name>A0A392QKT2_9FABA</name>
<comment type="caution">
    <text evidence="2">The sequence shown here is derived from an EMBL/GenBank/DDBJ whole genome shotgun (WGS) entry which is preliminary data.</text>
</comment>